<dbReference type="InterPro" id="IPR000073">
    <property type="entry name" value="AB_hydrolase_1"/>
</dbReference>
<dbReference type="AlphaFoldDB" id="A0A8H5C7R5"/>
<dbReference type="OrthoDB" id="94039at2759"/>
<comment type="caution">
    <text evidence="2">The sequence shown here is derived from an EMBL/GenBank/DDBJ whole genome shotgun (WGS) entry which is preliminary data.</text>
</comment>
<dbReference type="SUPFAM" id="SSF53474">
    <property type="entry name" value="alpha/beta-Hydrolases"/>
    <property type="match status" value="1"/>
</dbReference>
<sequence>MSELIKTIFKVDNRPADPLQVLATRYDPPPALNYVRRDNGYTLVFLHATGMHKETWEVTIERLYKLAASSQKFFIQDIFSIECPNHGESAVLNQEALKKYFENNWPTREYSRAAHAFLNAGRSRGAMVDFSKRTLIGIGHSSGVPALCLMREYSPRIQFSAIIAIEPGLSEMKTRNNPRADVVRQVMSAWTWLKKDTWASSDTARKELKASQPQASWDPRILNLYLKYALRIHPAASFPPPFNFNGLTTALTKEQEAASYRSDDLLDLGLEAYSIITREIPVHVVWATMSEVAPPVLQEVLEDRSLGRCPASVTRIEGAGHLMVQQAPDYVAEVLSILLSRIASDHSAFSSRL</sequence>
<keyword evidence="3" id="KW-1185">Reference proteome</keyword>
<organism evidence="2 3">
    <name type="scientific">Tetrapyrgos nigripes</name>
    <dbReference type="NCBI Taxonomy" id="182062"/>
    <lineage>
        <taxon>Eukaryota</taxon>
        <taxon>Fungi</taxon>
        <taxon>Dikarya</taxon>
        <taxon>Basidiomycota</taxon>
        <taxon>Agaricomycotina</taxon>
        <taxon>Agaricomycetes</taxon>
        <taxon>Agaricomycetidae</taxon>
        <taxon>Agaricales</taxon>
        <taxon>Marasmiineae</taxon>
        <taxon>Marasmiaceae</taxon>
        <taxon>Tetrapyrgos</taxon>
    </lineage>
</organism>
<accession>A0A8H5C7R5</accession>
<dbReference type="Gene3D" id="3.40.50.1820">
    <property type="entry name" value="alpha/beta hydrolase"/>
    <property type="match status" value="1"/>
</dbReference>
<evidence type="ECO:0000313" key="3">
    <source>
        <dbReference type="Proteomes" id="UP000559256"/>
    </source>
</evidence>
<proteinExistence type="predicted"/>
<feature type="domain" description="AB hydrolase-1" evidence="1">
    <location>
        <begin position="43"/>
        <end position="333"/>
    </location>
</feature>
<reference evidence="2 3" key="1">
    <citation type="journal article" date="2020" name="ISME J.">
        <title>Uncovering the hidden diversity of litter-decomposition mechanisms in mushroom-forming fungi.</title>
        <authorList>
            <person name="Floudas D."/>
            <person name="Bentzer J."/>
            <person name="Ahren D."/>
            <person name="Johansson T."/>
            <person name="Persson P."/>
            <person name="Tunlid A."/>
        </authorList>
    </citation>
    <scope>NUCLEOTIDE SEQUENCE [LARGE SCALE GENOMIC DNA]</scope>
    <source>
        <strain evidence="2 3">CBS 291.85</strain>
    </source>
</reference>
<dbReference type="InterPro" id="IPR029058">
    <property type="entry name" value="AB_hydrolase_fold"/>
</dbReference>
<name>A0A8H5C7R5_9AGAR</name>
<protein>
    <recommendedName>
        <fullName evidence="1">AB hydrolase-1 domain-containing protein</fullName>
    </recommendedName>
</protein>
<evidence type="ECO:0000259" key="1">
    <source>
        <dbReference type="Pfam" id="PF12697"/>
    </source>
</evidence>
<dbReference type="Pfam" id="PF12697">
    <property type="entry name" value="Abhydrolase_6"/>
    <property type="match status" value="1"/>
</dbReference>
<evidence type="ECO:0000313" key="2">
    <source>
        <dbReference type="EMBL" id="KAF5336264.1"/>
    </source>
</evidence>
<gene>
    <name evidence="2" type="ORF">D9758_016059</name>
</gene>
<dbReference type="EMBL" id="JAACJM010000229">
    <property type="protein sequence ID" value="KAF5336264.1"/>
    <property type="molecule type" value="Genomic_DNA"/>
</dbReference>
<dbReference type="Proteomes" id="UP000559256">
    <property type="component" value="Unassembled WGS sequence"/>
</dbReference>